<evidence type="ECO:0000313" key="8">
    <source>
        <dbReference type="Proteomes" id="UP000464013"/>
    </source>
</evidence>
<proteinExistence type="predicted"/>
<dbReference type="Pfam" id="PF00672">
    <property type="entry name" value="HAMP"/>
    <property type="match status" value="1"/>
</dbReference>
<dbReference type="GO" id="GO:0016020">
    <property type="term" value="C:membrane"/>
    <property type="evidence" value="ECO:0007669"/>
    <property type="project" value="InterPro"/>
</dbReference>
<dbReference type="InterPro" id="IPR000014">
    <property type="entry name" value="PAS"/>
</dbReference>
<feature type="domain" description="EAL" evidence="4">
    <location>
        <begin position="680"/>
        <end position="922"/>
    </location>
</feature>
<dbReference type="GO" id="GO:0007165">
    <property type="term" value="P:signal transduction"/>
    <property type="evidence" value="ECO:0007669"/>
    <property type="project" value="InterPro"/>
</dbReference>
<dbReference type="Gene3D" id="3.30.450.20">
    <property type="entry name" value="PAS domain"/>
    <property type="match status" value="1"/>
</dbReference>
<feature type="domain" description="PAS" evidence="2">
    <location>
        <begin position="377"/>
        <end position="436"/>
    </location>
</feature>
<dbReference type="NCBIfam" id="TIGR00254">
    <property type="entry name" value="GGDEF"/>
    <property type="match status" value="1"/>
</dbReference>
<dbReference type="SUPFAM" id="SSF55073">
    <property type="entry name" value="Nucleotide cyclase"/>
    <property type="match status" value="1"/>
</dbReference>
<name>A0A6I6SLD1_9GAMM</name>
<keyword evidence="8" id="KW-1185">Reference proteome</keyword>
<evidence type="ECO:0000259" key="2">
    <source>
        <dbReference type="PROSITE" id="PS50112"/>
    </source>
</evidence>
<dbReference type="InterPro" id="IPR001633">
    <property type="entry name" value="EAL_dom"/>
</dbReference>
<dbReference type="InterPro" id="IPR003660">
    <property type="entry name" value="HAMP_dom"/>
</dbReference>
<evidence type="ECO:0000259" key="4">
    <source>
        <dbReference type="PROSITE" id="PS50883"/>
    </source>
</evidence>
<dbReference type="SMART" id="SM00267">
    <property type="entry name" value="GGDEF"/>
    <property type="match status" value="1"/>
</dbReference>
<dbReference type="SMART" id="SM00091">
    <property type="entry name" value="PAS"/>
    <property type="match status" value="1"/>
</dbReference>
<dbReference type="SMART" id="SM00304">
    <property type="entry name" value="HAMP"/>
    <property type="match status" value="1"/>
</dbReference>
<dbReference type="PROSITE" id="PS50883">
    <property type="entry name" value="EAL"/>
    <property type="match status" value="1"/>
</dbReference>
<accession>A0A6I6SLD1</accession>
<dbReference type="OrthoDB" id="9787514at2"/>
<dbReference type="Gene3D" id="3.20.20.450">
    <property type="entry name" value="EAL domain"/>
    <property type="match status" value="1"/>
</dbReference>
<feature type="domain" description="HAMP" evidence="5">
    <location>
        <begin position="318"/>
        <end position="372"/>
    </location>
</feature>
<feature type="domain" description="PAC" evidence="3">
    <location>
        <begin position="451"/>
        <end position="503"/>
    </location>
</feature>
<dbReference type="InterPro" id="IPR007892">
    <property type="entry name" value="CHASE4"/>
</dbReference>
<dbReference type="Gene3D" id="6.10.340.10">
    <property type="match status" value="1"/>
</dbReference>
<dbReference type="InterPro" id="IPR000160">
    <property type="entry name" value="GGDEF_dom"/>
</dbReference>
<dbReference type="InterPro" id="IPR043128">
    <property type="entry name" value="Rev_trsase/Diguanyl_cyclase"/>
</dbReference>
<dbReference type="CDD" id="cd01948">
    <property type="entry name" value="EAL"/>
    <property type="match status" value="1"/>
</dbReference>
<gene>
    <name evidence="7" type="ORF">EKK97_13500</name>
</gene>
<evidence type="ECO:0000256" key="1">
    <source>
        <dbReference type="SAM" id="Phobius"/>
    </source>
</evidence>
<dbReference type="InterPro" id="IPR029787">
    <property type="entry name" value="Nucleotide_cyclase"/>
</dbReference>
<dbReference type="InterPro" id="IPR035965">
    <property type="entry name" value="PAS-like_dom_sf"/>
</dbReference>
<dbReference type="PROSITE" id="PS50887">
    <property type="entry name" value="GGDEF"/>
    <property type="match status" value="1"/>
</dbReference>
<dbReference type="Gene3D" id="3.30.70.270">
    <property type="match status" value="1"/>
</dbReference>
<dbReference type="Proteomes" id="UP000464013">
    <property type="component" value="Chromosome"/>
</dbReference>
<evidence type="ECO:0000313" key="7">
    <source>
        <dbReference type="EMBL" id="QHC50392.1"/>
    </source>
</evidence>
<dbReference type="InterPro" id="IPR000700">
    <property type="entry name" value="PAS-assoc_C"/>
</dbReference>
<dbReference type="PROSITE" id="PS50113">
    <property type="entry name" value="PAC"/>
    <property type="match status" value="1"/>
</dbReference>
<dbReference type="PANTHER" id="PTHR44757:SF4">
    <property type="entry name" value="DIGUANYLATE CYCLASE DGCE-RELATED"/>
    <property type="match status" value="1"/>
</dbReference>
<dbReference type="NCBIfam" id="TIGR00229">
    <property type="entry name" value="sensory_box"/>
    <property type="match status" value="1"/>
</dbReference>
<dbReference type="PROSITE" id="PS50885">
    <property type="entry name" value="HAMP"/>
    <property type="match status" value="1"/>
</dbReference>
<dbReference type="EMBL" id="CP035042">
    <property type="protein sequence ID" value="QHC50392.1"/>
    <property type="molecule type" value="Genomic_DNA"/>
</dbReference>
<dbReference type="CDD" id="cd06225">
    <property type="entry name" value="HAMP"/>
    <property type="match status" value="1"/>
</dbReference>
<feature type="domain" description="GGDEF" evidence="6">
    <location>
        <begin position="535"/>
        <end position="669"/>
    </location>
</feature>
<keyword evidence="1" id="KW-1133">Transmembrane helix</keyword>
<dbReference type="InterPro" id="IPR052155">
    <property type="entry name" value="Biofilm_reg_signaling"/>
</dbReference>
<organism evidence="7 8">
    <name type="scientific">Billgrantia tianxiuensis</name>
    <dbReference type="NCBI Taxonomy" id="2497861"/>
    <lineage>
        <taxon>Bacteria</taxon>
        <taxon>Pseudomonadati</taxon>
        <taxon>Pseudomonadota</taxon>
        <taxon>Gammaproteobacteria</taxon>
        <taxon>Oceanospirillales</taxon>
        <taxon>Halomonadaceae</taxon>
        <taxon>Billgrantia</taxon>
    </lineage>
</organism>
<keyword evidence="1" id="KW-0472">Membrane</keyword>
<reference evidence="7 8" key="1">
    <citation type="submission" date="2019-01" db="EMBL/GenBank/DDBJ databases">
        <title>Complete genome of a denitifying bacterium Halomons sp. BC-M4-5.</title>
        <authorList>
            <person name="Wang L."/>
            <person name="Shao Z."/>
        </authorList>
    </citation>
    <scope>NUCLEOTIDE SEQUENCE [LARGE SCALE GENOMIC DNA]</scope>
    <source>
        <strain evidence="7 8">BC-M4-5</strain>
    </source>
</reference>
<feature type="transmembrane region" description="Helical" evidence="1">
    <location>
        <begin position="295"/>
        <end position="316"/>
    </location>
</feature>
<dbReference type="InterPro" id="IPR035919">
    <property type="entry name" value="EAL_sf"/>
</dbReference>
<dbReference type="AlphaFoldDB" id="A0A6I6SLD1"/>
<dbReference type="Pfam" id="PF05228">
    <property type="entry name" value="CHASE4"/>
    <property type="match status" value="1"/>
</dbReference>
<feature type="transmembrane region" description="Helical" evidence="1">
    <location>
        <begin position="29"/>
        <end position="52"/>
    </location>
</feature>
<dbReference type="SUPFAM" id="SSF55785">
    <property type="entry name" value="PYP-like sensor domain (PAS domain)"/>
    <property type="match status" value="1"/>
</dbReference>
<evidence type="ECO:0000259" key="3">
    <source>
        <dbReference type="PROSITE" id="PS50113"/>
    </source>
</evidence>
<dbReference type="RefSeq" id="WP_159552589.1">
    <property type="nucleotide sequence ID" value="NZ_CP035042.1"/>
</dbReference>
<dbReference type="CDD" id="cd01949">
    <property type="entry name" value="GGDEF"/>
    <property type="match status" value="1"/>
</dbReference>
<dbReference type="Pfam" id="PF00563">
    <property type="entry name" value="EAL"/>
    <property type="match status" value="1"/>
</dbReference>
<evidence type="ECO:0000259" key="6">
    <source>
        <dbReference type="PROSITE" id="PS50887"/>
    </source>
</evidence>
<dbReference type="Pfam" id="PF13426">
    <property type="entry name" value="PAS_9"/>
    <property type="match status" value="1"/>
</dbReference>
<keyword evidence="1" id="KW-0812">Transmembrane</keyword>
<sequence>MSFSSVVGVNKNVFCQGKKMRLSGLRYKVMMAVATGMLLLFAVQFVAGRLVLLEGYSQLEQDKMLTKVGSAMSLLEEQVRQLGSITVDWAHWDDTYQYLAAPNQEYIDSNYTDDTFANLNISAILLVDADGSIVFKKGIVAGQPWPLPVGLEQAASKGGALIDTSNGKNHVSGFFWIPGDILVVAAFDVRPSGNAEGERRGTLIMVRHLDQDLLSHVSQLLGIEINVERAEGQRLAADRLDALAMLQVHGGITVKPLSDIEMVGYALLDDVGNETPLLMRVVDDRSIFERGQSSLNFLLWSTALIVLVLGIFHWLFDRLVLVRLAHLSEYVGRIGKFPNIAVRIPALRGNDELARLSHSINNMLERLDESQLALHYEKERAQITLAGIADAVITSDAAGDVIYLNAAAERLTGITSGEAREQSMQSLFRLMSLENRAVPMDSFWLTDPATNQEEAILQRNDGEELFIRKSAAALHDDNGNSLGFVTVLHDVTMLRVLSGQLSFQARHDALTGLVNRYEFDRLAQAALEDAVQGERTHCIAYIDLDQFKVVNDTCGHMAGDTLLYQLAGQLKAKVRSSDTLARVGGDEFALLLMGCTLDRARVVVEGLLKIVREYRFVYEEKIFRVGASIGLTEISPMHDYTLSELLSTVDSACYAAKDEGGNRIHVYCPGDQDMQQRYSQLEWVARIHQALENQQFVLYYQRMQGLTDGAEPHCEVLIRMRGDDGTLYPPGYFLPVAERFHLMPQLDRWVVSEAFSIMARKGLDFPYVCAINLSGQTLSEEGFLDYVVGLIQHYEIDPRRFCFEITETSVIANLEKARQFMSTLRELGCSFSLDDFGSGLSSFAYLRNLNVDFLKIDGMFVKGIDNSLIDRVMVSSISQVGQVMGLRTIAEFAENEEIISILREIGVDYAQGYGVARPELFQ</sequence>
<dbReference type="SMART" id="SM00052">
    <property type="entry name" value="EAL"/>
    <property type="match status" value="1"/>
</dbReference>
<dbReference type="CDD" id="cd00130">
    <property type="entry name" value="PAS"/>
    <property type="match status" value="1"/>
</dbReference>
<dbReference type="KEGG" id="htx:EKK97_13500"/>
<dbReference type="SUPFAM" id="SSF141868">
    <property type="entry name" value="EAL domain-like"/>
    <property type="match status" value="1"/>
</dbReference>
<protein>
    <submittedName>
        <fullName evidence="7">EAL domain-containing protein</fullName>
    </submittedName>
</protein>
<evidence type="ECO:0000259" key="5">
    <source>
        <dbReference type="PROSITE" id="PS50885"/>
    </source>
</evidence>
<dbReference type="Pfam" id="PF00990">
    <property type="entry name" value="GGDEF"/>
    <property type="match status" value="1"/>
</dbReference>
<dbReference type="PROSITE" id="PS50112">
    <property type="entry name" value="PAS"/>
    <property type="match status" value="1"/>
</dbReference>
<dbReference type="PANTHER" id="PTHR44757">
    <property type="entry name" value="DIGUANYLATE CYCLASE DGCP"/>
    <property type="match status" value="1"/>
</dbReference>